<feature type="region of interest" description="Disordered" evidence="1">
    <location>
        <begin position="197"/>
        <end position="244"/>
    </location>
</feature>
<feature type="compositionally biased region" description="Basic and acidic residues" evidence="1">
    <location>
        <begin position="225"/>
        <end position="244"/>
    </location>
</feature>
<dbReference type="PANTHER" id="PTHR39405">
    <property type="entry name" value="DSC E3 UBIQUITIN LIGASE COMPLEX SUBUNIT 4"/>
    <property type="match status" value="1"/>
</dbReference>
<organism evidence="3 4">
    <name type="scientific">Phaeosphaeria nodorum (strain SN15 / ATCC MYA-4574 / FGSC 10173)</name>
    <name type="common">Glume blotch fungus</name>
    <name type="synonym">Parastagonospora nodorum</name>
    <dbReference type="NCBI Taxonomy" id="321614"/>
    <lineage>
        <taxon>Eukaryota</taxon>
        <taxon>Fungi</taxon>
        <taxon>Dikarya</taxon>
        <taxon>Ascomycota</taxon>
        <taxon>Pezizomycotina</taxon>
        <taxon>Dothideomycetes</taxon>
        <taxon>Pleosporomycetidae</taxon>
        <taxon>Pleosporales</taxon>
        <taxon>Pleosporineae</taxon>
        <taxon>Phaeosphaeriaceae</taxon>
        <taxon>Parastagonospora</taxon>
    </lineage>
</organism>
<feature type="domain" description="DUF1746" evidence="2">
    <location>
        <begin position="65"/>
        <end position="181"/>
    </location>
</feature>
<name>A0A7U2ERK4_PHANO</name>
<dbReference type="InterPro" id="IPR038967">
    <property type="entry name" value="Dsc4-like"/>
</dbReference>
<evidence type="ECO:0000313" key="4">
    <source>
        <dbReference type="Proteomes" id="UP000663193"/>
    </source>
</evidence>
<dbReference type="AlphaFoldDB" id="A0A7U2ERK4"/>
<reference evidence="4" key="1">
    <citation type="journal article" date="2021" name="BMC Genomics">
        <title>Chromosome-level genome assembly and manually-curated proteome of model necrotroph Parastagonospora nodorum Sn15 reveals a genome-wide trove of candidate effector homologs, and redundancy of virulence-related functions within an accessory chromosome.</title>
        <authorList>
            <person name="Bertazzoni S."/>
            <person name="Jones D.A.B."/>
            <person name="Phan H.T."/>
            <person name="Tan K.-C."/>
            <person name="Hane J.K."/>
        </authorList>
    </citation>
    <scope>NUCLEOTIDE SEQUENCE [LARGE SCALE GENOMIC DNA]</scope>
    <source>
        <strain evidence="4">SN15 / ATCC MYA-4574 / FGSC 10173)</strain>
    </source>
</reference>
<dbReference type="Pfam" id="PF08508">
    <property type="entry name" value="DUF1746"/>
    <property type="match status" value="1"/>
</dbReference>
<proteinExistence type="predicted"/>
<gene>
    <name evidence="3" type="ORF">JI435_010240</name>
</gene>
<sequence>MNDEAESSGAAQRHGPNSPELVDPEDDLVEIDEEEVQRLKDQLVKERRLDAKRKRIRMLNELLRELDLVVYMQLITLYHFDCSFFWLAVKALIHGTLLTPTSDPVGERPPDEPKPFLPLILFSFCVNFVLHQLYPAPSAGEDTRGYLHGGLMIDFIGQQGPTSKWKLGALDLCILFLQLIMVSVHVKRRELKKKLAKLSAGGTPSTTDDVERPTPDASNEAAEATAREHAAREQNADDEERGVLRRMDTLSDIGIDPDEEDALLSSSSDAGQPDALDILTSGQCAIGDFSLIDTLVQENKNYSAYRLTRTESGMNDMPETLRRLNTLRARFGVGGG</sequence>
<dbReference type="InterPro" id="IPR013715">
    <property type="entry name" value="DUF1746"/>
</dbReference>
<accession>A0A7U2ERK4</accession>
<dbReference type="GO" id="GO:0044695">
    <property type="term" value="C:Dsc E3 ubiquitin ligase complex"/>
    <property type="evidence" value="ECO:0007669"/>
    <property type="project" value="InterPro"/>
</dbReference>
<evidence type="ECO:0000256" key="1">
    <source>
        <dbReference type="SAM" id="MobiDB-lite"/>
    </source>
</evidence>
<evidence type="ECO:0000313" key="3">
    <source>
        <dbReference type="EMBL" id="QRC91521.1"/>
    </source>
</evidence>
<protein>
    <recommendedName>
        <fullName evidence="2">DUF1746 domain-containing protein</fullName>
    </recommendedName>
</protein>
<dbReference type="VEuPathDB" id="FungiDB:JI435_010240"/>
<dbReference type="Proteomes" id="UP000663193">
    <property type="component" value="Chromosome 1"/>
</dbReference>
<dbReference type="GO" id="GO:0032933">
    <property type="term" value="P:SREBP signaling pathway"/>
    <property type="evidence" value="ECO:0007669"/>
    <property type="project" value="InterPro"/>
</dbReference>
<dbReference type="PANTHER" id="PTHR39405:SF1">
    <property type="entry name" value="DSC E3 UBIQUITIN LIGASE COMPLEX SUBUNIT 4"/>
    <property type="match status" value="1"/>
</dbReference>
<keyword evidence="4" id="KW-1185">Reference proteome</keyword>
<dbReference type="OrthoDB" id="5428737at2759"/>
<dbReference type="EMBL" id="CP069023">
    <property type="protein sequence ID" value="QRC91521.1"/>
    <property type="molecule type" value="Genomic_DNA"/>
</dbReference>
<evidence type="ECO:0000259" key="2">
    <source>
        <dbReference type="Pfam" id="PF08508"/>
    </source>
</evidence>
<feature type="region of interest" description="Disordered" evidence="1">
    <location>
        <begin position="1"/>
        <end position="26"/>
    </location>
</feature>